<dbReference type="RefSeq" id="XP_003742568.1">
    <property type="nucleotide sequence ID" value="XM_003742520.2"/>
</dbReference>
<evidence type="ECO:0000256" key="8">
    <source>
        <dbReference type="SAM" id="Phobius"/>
    </source>
</evidence>
<keyword evidence="3" id="KW-0050">Antiport</keyword>
<feature type="transmembrane region" description="Helical" evidence="8">
    <location>
        <begin position="429"/>
        <end position="446"/>
    </location>
</feature>
<feature type="transmembrane region" description="Helical" evidence="8">
    <location>
        <begin position="179"/>
        <end position="199"/>
    </location>
</feature>
<dbReference type="Proteomes" id="UP000694867">
    <property type="component" value="Unplaced"/>
</dbReference>
<evidence type="ECO:0000256" key="6">
    <source>
        <dbReference type="ARBA" id="ARBA00022989"/>
    </source>
</evidence>
<feature type="domain" description="Sodium/calcium exchanger membrane region" evidence="9">
    <location>
        <begin position="60"/>
        <end position="198"/>
    </location>
</feature>
<dbReference type="GO" id="GO:0016020">
    <property type="term" value="C:membrane"/>
    <property type="evidence" value="ECO:0007669"/>
    <property type="project" value="UniProtKB-SubCell"/>
</dbReference>
<dbReference type="AlphaFoldDB" id="A0AAJ6QSN9"/>
<evidence type="ECO:0000256" key="1">
    <source>
        <dbReference type="ARBA" id="ARBA00004141"/>
    </source>
</evidence>
<feature type="transmembrane region" description="Helical" evidence="8">
    <location>
        <begin position="121"/>
        <end position="143"/>
    </location>
</feature>
<dbReference type="InterPro" id="IPR044880">
    <property type="entry name" value="NCX_ion-bd_dom_sf"/>
</dbReference>
<feature type="transmembrane region" description="Helical" evidence="8">
    <location>
        <begin position="51"/>
        <end position="71"/>
    </location>
</feature>
<organism evidence="10 11">
    <name type="scientific">Galendromus occidentalis</name>
    <name type="common">western predatory mite</name>
    <dbReference type="NCBI Taxonomy" id="34638"/>
    <lineage>
        <taxon>Eukaryota</taxon>
        <taxon>Metazoa</taxon>
        <taxon>Ecdysozoa</taxon>
        <taxon>Arthropoda</taxon>
        <taxon>Chelicerata</taxon>
        <taxon>Arachnida</taxon>
        <taxon>Acari</taxon>
        <taxon>Parasitiformes</taxon>
        <taxon>Mesostigmata</taxon>
        <taxon>Gamasina</taxon>
        <taxon>Phytoseioidea</taxon>
        <taxon>Phytoseiidae</taxon>
        <taxon>Typhlodrominae</taxon>
        <taxon>Galendromus</taxon>
    </lineage>
</organism>
<feature type="transmembrane region" description="Helical" evidence="8">
    <location>
        <begin position="155"/>
        <end position="173"/>
    </location>
</feature>
<comment type="subcellular location">
    <subcellularLocation>
        <location evidence="1">Membrane</location>
        <topology evidence="1">Multi-pass membrane protein</topology>
    </subcellularLocation>
</comment>
<feature type="transmembrane region" description="Helical" evidence="8">
    <location>
        <begin position="564"/>
        <end position="584"/>
    </location>
</feature>
<dbReference type="GeneID" id="100907565"/>
<feature type="transmembrane region" description="Helical" evidence="8">
    <location>
        <begin position="400"/>
        <end position="417"/>
    </location>
</feature>
<keyword evidence="7 8" id="KW-0472">Membrane</keyword>
<keyword evidence="10" id="KW-1185">Reference proteome</keyword>
<evidence type="ECO:0000256" key="7">
    <source>
        <dbReference type="ARBA" id="ARBA00023136"/>
    </source>
</evidence>
<feature type="transmembrane region" description="Helical" evidence="8">
    <location>
        <begin position="495"/>
        <end position="513"/>
    </location>
</feature>
<dbReference type="InterPro" id="IPR051359">
    <property type="entry name" value="CaCA_antiporter"/>
</dbReference>
<keyword evidence="5 8" id="KW-0812">Transmembrane</keyword>
<feature type="domain" description="Sodium/calcium exchanger membrane region" evidence="9">
    <location>
        <begin position="461"/>
        <end position="611"/>
    </location>
</feature>
<sequence length="621" mass="67875">MANFTGCALVHEFSKHSEDQCEFVRECEDCHRGEGFIPYITLIYCLPYRPYLPLAALLCVSLYLFAVLAITANDFLCPSLVAISKKLGLSQAVAGVTFLAIGNGAPDIIAAFTAINQERSALVISELFGAGTFVTAVVGGYIFFSSDFTVDKFSFIRDVVFYLAAAALAFALFKLERVTVYHAALFVAIYALYIALVLIRELVSVPNESTHYGGHYSPPLAQSALEGGGFCESDRLLGPEVKLRRPSGLNVHHQNAIKILLQQQAQLNHSPPATSHPRSGSVSFVQTPNSMISREFLQRSRSVSTSHPSIGYMKDHLDRLASVSDSSSSSESDVLIGEVEDMSPWKELWIHIAPISYQDLKSESLFSITWRTVALPIQVCLALTVPVVDYEHEKDNWCRALNVIHCITAPMAMALIVFKDVDVYDGVPLFVFIFPLGLLLASLVVISSEQRKAPRYHFGFALLAFATAVCFIYAACRELMTVLKALGLSQNIDDSVLGLTVLAWGSSMGDMITDSTVAKQGYPSMAIAAAFAGPMLNLIIGFGLSFSAKLVQTHETTLTVQFPSILFVLYAALNCSLILSVIFLSCNKFRSSTTHAIALWLLYGIFIVTALTMTIHSDMIS</sequence>
<keyword evidence="2" id="KW-0813">Transport</keyword>
<keyword evidence="4" id="KW-0109">Calcium transport</keyword>
<feature type="transmembrane region" description="Helical" evidence="8">
    <location>
        <begin position="596"/>
        <end position="615"/>
    </location>
</feature>
<dbReference type="GO" id="GO:0005432">
    <property type="term" value="F:calcium:sodium antiporter activity"/>
    <property type="evidence" value="ECO:0007669"/>
    <property type="project" value="TreeGrafter"/>
</dbReference>
<gene>
    <name evidence="11" type="primary">LOC100907565</name>
</gene>
<dbReference type="GO" id="GO:0006874">
    <property type="term" value="P:intracellular calcium ion homeostasis"/>
    <property type="evidence" value="ECO:0007669"/>
    <property type="project" value="TreeGrafter"/>
</dbReference>
<keyword evidence="4" id="KW-0106">Calcium</keyword>
<evidence type="ECO:0000256" key="2">
    <source>
        <dbReference type="ARBA" id="ARBA00022448"/>
    </source>
</evidence>
<dbReference type="InterPro" id="IPR004837">
    <property type="entry name" value="NaCa_Exmemb"/>
</dbReference>
<keyword evidence="6 8" id="KW-1133">Transmembrane helix</keyword>
<feature type="transmembrane region" description="Helical" evidence="8">
    <location>
        <begin position="92"/>
        <end position="115"/>
    </location>
</feature>
<evidence type="ECO:0000313" key="10">
    <source>
        <dbReference type="Proteomes" id="UP000694867"/>
    </source>
</evidence>
<dbReference type="KEGG" id="goe:100907565"/>
<feature type="transmembrane region" description="Helical" evidence="8">
    <location>
        <begin position="525"/>
        <end position="544"/>
    </location>
</feature>
<keyword evidence="4" id="KW-0406">Ion transport</keyword>
<evidence type="ECO:0000259" key="9">
    <source>
        <dbReference type="Pfam" id="PF01699"/>
    </source>
</evidence>
<evidence type="ECO:0000256" key="4">
    <source>
        <dbReference type="ARBA" id="ARBA00022568"/>
    </source>
</evidence>
<dbReference type="Pfam" id="PF01699">
    <property type="entry name" value="Na_Ca_ex"/>
    <property type="match status" value="2"/>
</dbReference>
<accession>A0AAJ6QSN9</accession>
<dbReference type="PANTHER" id="PTHR12266:SF0">
    <property type="entry name" value="MITOCHONDRIAL SODIUM_CALCIUM EXCHANGER PROTEIN"/>
    <property type="match status" value="1"/>
</dbReference>
<evidence type="ECO:0000313" key="11">
    <source>
        <dbReference type="RefSeq" id="XP_003742568.1"/>
    </source>
</evidence>
<name>A0AAJ6QSN9_9ACAR</name>
<proteinExistence type="predicted"/>
<feature type="transmembrane region" description="Helical" evidence="8">
    <location>
        <begin position="458"/>
        <end position="475"/>
    </location>
</feature>
<dbReference type="PANTHER" id="PTHR12266">
    <property type="entry name" value="NA+/CA2+ K+ INDEPENDENT EXCHANGER"/>
    <property type="match status" value="1"/>
</dbReference>
<evidence type="ECO:0000256" key="3">
    <source>
        <dbReference type="ARBA" id="ARBA00022449"/>
    </source>
</evidence>
<reference evidence="11" key="1">
    <citation type="submission" date="2025-08" db="UniProtKB">
        <authorList>
            <consortium name="RefSeq"/>
        </authorList>
    </citation>
    <scope>IDENTIFICATION</scope>
</reference>
<protein>
    <submittedName>
        <fullName evidence="11">Mitochondrial sodium/calcium exchanger protein</fullName>
    </submittedName>
</protein>
<dbReference type="Gene3D" id="1.20.1420.30">
    <property type="entry name" value="NCX, central ion-binding region"/>
    <property type="match status" value="2"/>
</dbReference>
<evidence type="ECO:0000256" key="5">
    <source>
        <dbReference type="ARBA" id="ARBA00022692"/>
    </source>
</evidence>